<dbReference type="InterPro" id="IPR007296">
    <property type="entry name" value="DUF403"/>
</dbReference>
<dbReference type="Pfam" id="PF04168">
    <property type="entry name" value="Alpha-E"/>
    <property type="match status" value="1"/>
</dbReference>
<dbReference type="PANTHER" id="PTHR34595:SF2">
    <property type="entry name" value="BLR2978 PROTEIN"/>
    <property type="match status" value="1"/>
</dbReference>
<keyword evidence="4" id="KW-1185">Reference proteome</keyword>
<dbReference type="OrthoDB" id="9804079at2"/>
<dbReference type="SUPFAM" id="SSF56059">
    <property type="entry name" value="Glutathione synthetase ATP-binding domain-like"/>
    <property type="match status" value="1"/>
</dbReference>
<dbReference type="AlphaFoldDB" id="A0A058ZMG4"/>
<dbReference type="eggNOG" id="COG2308">
    <property type="taxonomic scope" value="Bacteria"/>
</dbReference>
<evidence type="ECO:0000259" key="2">
    <source>
        <dbReference type="Pfam" id="PF14403"/>
    </source>
</evidence>
<comment type="caution">
    <text evidence="3">The sequence shown here is derived from an EMBL/GenBank/DDBJ whole genome shotgun (WGS) entry which is preliminary data.</text>
</comment>
<feature type="domain" description="DUF403" evidence="1">
    <location>
        <begin position="508"/>
        <end position="788"/>
    </location>
</feature>
<evidence type="ECO:0000259" key="1">
    <source>
        <dbReference type="Pfam" id="PF04168"/>
    </source>
</evidence>
<dbReference type="InterPro" id="IPR051680">
    <property type="entry name" value="ATP-dep_Glu-Cys_Ligase-2"/>
</dbReference>
<dbReference type="InterPro" id="IPR025841">
    <property type="entry name" value="CP_ATPgrasp_2"/>
</dbReference>
<dbReference type="PATRIC" id="fig|1461693.3.peg.1863"/>
<dbReference type="RefSeq" id="WP_035250796.1">
    <property type="nucleotide sequence ID" value="NZ_AQQY01000005.1"/>
</dbReference>
<protein>
    <submittedName>
        <fullName evidence="3">Uncharacterized protein</fullName>
    </submittedName>
</protein>
<dbReference type="EMBL" id="AQQY01000005">
    <property type="protein sequence ID" value="KCV82006.1"/>
    <property type="molecule type" value="Genomic_DNA"/>
</dbReference>
<dbReference type="eggNOG" id="COG2307">
    <property type="taxonomic scope" value="Bacteria"/>
</dbReference>
<dbReference type="Gene3D" id="3.40.50.11290">
    <property type="match status" value="1"/>
</dbReference>
<sequence>MKALLNHYAPPSGVADELFEDGALRPVWSPLVRHLATQSSDQLAARFARGDQYLHDAGVYYRQFTGPESAERDWPLSHVPVIISGDEWQGVADGIIQRAELLEQVAADLYGAGTMVRDGLLPAELVARNPEWLRPLVGVQPRSGHFLHFLAFEIGRSPDGGWFVLGDRTQAPSGAGFAIENRMATSRVFSELFANSNVERLGGFFNRFRSALNGLRQESEGRVGILTPGQHTDTYFEHAYIARHLGFDLLEGGDLKVENGTLTVRTIHGREPVGVLWRRLDSRFADPLELDETSALGTPGMVSALQSGAVAMVNCLGSGVLESRALMAFLPRICEQLTGAQLKLPNIATWWCGQEKERAFVLDNLDRMMIGPAMSSQLPFELGATTALGGKFRDTAQRPVAEWLAAEGGKLVGQEAVSLSTTPAMIDGKLVPRPMVVRVFAARTEKGWTVMPGGYARIGKTTDPTALAMQKGGTVADVWIVTDQPGKQAALTDHQAKKPFMRRLPSQLPARAADNLFWLGRYVERAEASMRLLRAYNRRLATHGPDALPLVEYFAEHLTQFGLSPDRAVPDGILDMLGASVACASEIRDQFSTDGWNALNDLRRASADISTRAQLGDDAMHAMSVLLRKTAGFSGLVHENMFRFSGWRFLTMGRALERADQIAATLIRFTAPDAPTGSLDVALEIGESTLAHRRRYSVESSRNTVVDLLALDDDNPRSILFQAHKLHDEERRLANAVQRVAMSDVERLMLKLQTDLAISSPQEMTGERLAGVRGELAGISDAITAYYLG</sequence>
<organism evidence="3 4">
    <name type="scientific">Actibacterium atlanticum</name>
    <dbReference type="NCBI Taxonomy" id="1461693"/>
    <lineage>
        <taxon>Bacteria</taxon>
        <taxon>Pseudomonadati</taxon>
        <taxon>Pseudomonadota</taxon>
        <taxon>Alphaproteobacteria</taxon>
        <taxon>Rhodobacterales</taxon>
        <taxon>Roseobacteraceae</taxon>
        <taxon>Actibacterium</taxon>
    </lineage>
</organism>
<name>A0A058ZMG4_9RHOB</name>
<gene>
    <name evidence="3" type="ORF">ATO10_09173</name>
</gene>
<accession>A0A058ZMG4</accession>
<evidence type="ECO:0000313" key="4">
    <source>
        <dbReference type="Proteomes" id="UP000024836"/>
    </source>
</evidence>
<proteinExistence type="predicted"/>
<evidence type="ECO:0000313" key="3">
    <source>
        <dbReference type="EMBL" id="KCV82006.1"/>
    </source>
</evidence>
<reference evidence="3 4" key="1">
    <citation type="submission" date="2013-04" db="EMBL/GenBank/DDBJ databases">
        <title>Shimia sp. 22II-S11-Z10 Genome Sequencing.</title>
        <authorList>
            <person name="Lai Q."/>
            <person name="Li G."/>
            <person name="Shao Z."/>
        </authorList>
    </citation>
    <scope>NUCLEOTIDE SEQUENCE [LARGE SCALE GENOMIC DNA]</scope>
    <source>
        <strain evidence="4">22II-S11-Z10</strain>
    </source>
</reference>
<dbReference type="STRING" id="1461693.ATO10_09173"/>
<dbReference type="PANTHER" id="PTHR34595">
    <property type="entry name" value="BLR5612 PROTEIN"/>
    <property type="match status" value="1"/>
</dbReference>
<dbReference type="Proteomes" id="UP000024836">
    <property type="component" value="Unassembled WGS sequence"/>
</dbReference>
<feature type="domain" description="Circularly permuted ATP-grasp type 2" evidence="2">
    <location>
        <begin position="80"/>
        <end position="458"/>
    </location>
</feature>
<dbReference type="Pfam" id="PF14403">
    <property type="entry name" value="CP_ATPgrasp_2"/>
    <property type="match status" value="1"/>
</dbReference>